<evidence type="ECO:0000256" key="1">
    <source>
        <dbReference type="ARBA" id="ARBA00004196"/>
    </source>
</evidence>
<gene>
    <name evidence="7" type="ORF">F1644_10825</name>
    <name evidence="6" type="ORF">GGR15_001991</name>
</gene>
<dbReference type="Proteomes" id="UP000576368">
    <property type="component" value="Unassembled WGS sequence"/>
</dbReference>
<evidence type="ECO:0000313" key="7">
    <source>
        <dbReference type="EMBL" id="WOF12722.1"/>
    </source>
</evidence>
<dbReference type="PROSITE" id="PS51257">
    <property type="entry name" value="PROKAR_LIPOPROTEIN"/>
    <property type="match status" value="1"/>
</dbReference>
<proteinExistence type="predicted"/>
<evidence type="ECO:0000256" key="2">
    <source>
        <dbReference type="ARBA" id="ARBA00022748"/>
    </source>
</evidence>
<keyword evidence="2" id="KW-0201">Cytochrome c-type biogenesis</keyword>
<comment type="subcellular location">
    <subcellularLocation>
        <location evidence="1">Cell envelope</location>
    </subcellularLocation>
</comment>
<dbReference type="Proteomes" id="UP001302374">
    <property type="component" value="Chromosome"/>
</dbReference>
<dbReference type="PANTHER" id="PTHR42852:SF6">
    <property type="entry name" value="THIOL:DISULFIDE INTERCHANGE PROTEIN DSBE"/>
    <property type="match status" value="1"/>
</dbReference>
<dbReference type="GO" id="GO:0016853">
    <property type="term" value="F:isomerase activity"/>
    <property type="evidence" value="ECO:0007669"/>
    <property type="project" value="UniProtKB-KW"/>
</dbReference>
<dbReference type="InterPro" id="IPR013766">
    <property type="entry name" value="Thioredoxin_domain"/>
</dbReference>
<dbReference type="InterPro" id="IPR013740">
    <property type="entry name" value="Redoxin"/>
</dbReference>
<keyword evidence="3" id="KW-1015">Disulfide bond</keyword>
<dbReference type="GO" id="GO:0030313">
    <property type="term" value="C:cell envelope"/>
    <property type="evidence" value="ECO:0007669"/>
    <property type="project" value="UniProtKB-SubCell"/>
</dbReference>
<dbReference type="EMBL" id="JAATLI010000006">
    <property type="protein sequence ID" value="NJC18372.1"/>
    <property type="molecule type" value="Genomic_DNA"/>
</dbReference>
<dbReference type="GO" id="GO:0017004">
    <property type="term" value="P:cytochrome complex assembly"/>
    <property type="evidence" value="ECO:0007669"/>
    <property type="project" value="UniProtKB-KW"/>
</dbReference>
<dbReference type="Pfam" id="PF08534">
    <property type="entry name" value="Redoxin"/>
    <property type="match status" value="1"/>
</dbReference>
<evidence type="ECO:0000256" key="3">
    <source>
        <dbReference type="ARBA" id="ARBA00023157"/>
    </source>
</evidence>
<dbReference type="Gene3D" id="3.40.30.10">
    <property type="entry name" value="Glutaredoxin"/>
    <property type="match status" value="1"/>
</dbReference>
<sequence>MKNILIVFVCIVMLGACNKKEKTTFEFLYPVSETRKVDLEFRDERITLKFVSGDSLQKASISLVLSGGEYARLWVGEFPYIVWLKAGKPWVARFQGNQWRFEGKGADVNSYLNKRNGEQIYFIDYYRIANREFRKKLDRVINKQKEDLYAANLDPEFVKQEIKRLRYERNRHLASGVVSGNVKDGKMDVLDDSYGELQKVIIEDSASWEIPGYRESIDMIVHALAKLEESPDKFHDVLLNVLNRTVSTYTDRRLVEYIVNKNVMSYVKGLGTENIEEIDPIFREWVHQPNLVAAYDELCNTNKKLSKGQPGIPFTFRDVKGDEVSLSDFKGKYVYIDIWATWCGPCNAEIPHLKKLEKQFEGRNICFVSISSDRSREVWEKFVKNRKLGGIQLHMGNDRKFMKEICCYGIPHFLLIDRDGNFINANMLRPSDPKTREILKGLEGI</sequence>
<dbReference type="AlphaFoldDB" id="A0A7X6BK69"/>
<evidence type="ECO:0000313" key="8">
    <source>
        <dbReference type="Proteomes" id="UP000576368"/>
    </source>
</evidence>
<accession>A0A7X6BK69</accession>
<name>A0A7X6BK69_9BACT</name>
<dbReference type="RefSeq" id="WP_087421348.1">
    <property type="nucleotide sequence ID" value="NZ_BMPA01000005.1"/>
</dbReference>
<dbReference type="EMBL" id="CP043839">
    <property type="protein sequence ID" value="WOF12722.1"/>
    <property type="molecule type" value="Genomic_DNA"/>
</dbReference>
<keyword evidence="9" id="KW-1185">Reference proteome</keyword>
<dbReference type="PANTHER" id="PTHR42852">
    <property type="entry name" value="THIOL:DISULFIDE INTERCHANGE PROTEIN DSBE"/>
    <property type="match status" value="1"/>
</dbReference>
<dbReference type="GeneID" id="86891791"/>
<dbReference type="GO" id="GO:0016491">
    <property type="term" value="F:oxidoreductase activity"/>
    <property type="evidence" value="ECO:0007669"/>
    <property type="project" value="InterPro"/>
</dbReference>
<dbReference type="InterPro" id="IPR050553">
    <property type="entry name" value="Thioredoxin_ResA/DsbE_sf"/>
</dbReference>
<evidence type="ECO:0000259" key="5">
    <source>
        <dbReference type="PROSITE" id="PS51352"/>
    </source>
</evidence>
<protein>
    <submittedName>
        <fullName evidence="6">Thiol-disulfide isomerase/thioredoxin</fullName>
    </submittedName>
    <submittedName>
        <fullName evidence="7">TlpA family protein disulfide reductase</fullName>
    </submittedName>
</protein>
<evidence type="ECO:0000313" key="6">
    <source>
        <dbReference type="EMBL" id="NJC18372.1"/>
    </source>
</evidence>
<feature type="domain" description="Thioredoxin" evidence="5">
    <location>
        <begin position="305"/>
        <end position="445"/>
    </location>
</feature>
<keyword evidence="4" id="KW-0676">Redox-active center</keyword>
<evidence type="ECO:0000256" key="4">
    <source>
        <dbReference type="ARBA" id="ARBA00023284"/>
    </source>
</evidence>
<dbReference type="PROSITE" id="PS51352">
    <property type="entry name" value="THIOREDOXIN_2"/>
    <property type="match status" value="1"/>
</dbReference>
<dbReference type="CDD" id="cd02966">
    <property type="entry name" value="TlpA_like_family"/>
    <property type="match status" value="1"/>
</dbReference>
<reference evidence="7 9" key="1">
    <citation type="submission" date="2019-09" db="EMBL/GenBank/DDBJ databases">
        <title>Butyricimonas paravirosa DSM 105722 (=214-4 = JCM 18677 = CCUG 65563).</title>
        <authorList>
            <person name="Le Roy T."/>
            <person name="Cani P.D."/>
        </authorList>
    </citation>
    <scope>NUCLEOTIDE SEQUENCE [LARGE SCALE GENOMIC DNA]</scope>
    <source>
        <strain evidence="7 9">DSM 105722</strain>
    </source>
</reference>
<dbReference type="SUPFAM" id="SSF52833">
    <property type="entry name" value="Thioredoxin-like"/>
    <property type="match status" value="1"/>
</dbReference>
<dbReference type="InterPro" id="IPR036249">
    <property type="entry name" value="Thioredoxin-like_sf"/>
</dbReference>
<reference evidence="6 8" key="2">
    <citation type="submission" date="2020-03" db="EMBL/GenBank/DDBJ databases">
        <title>Genomic Encyclopedia of Type Strains, Phase IV (KMG-IV): sequencing the most valuable type-strain genomes for metagenomic binning, comparative biology and taxonomic classification.</title>
        <authorList>
            <person name="Goeker M."/>
        </authorList>
    </citation>
    <scope>NUCLEOTIDE SEQUENCE [LARGE SCALE GENOMIC DNA]</scope>
    <source>
        <strain evidence="6 8">DSM 105722</strain>
    </source>
</reference>
<keyword evidence="6" id="KW-0413">Isomerase</keyword>
<organism evidence="6 8">
    <name type="scientific">Butyricimonas paravirosa</name>
    <dbReference type="NCBI Taxonomy" id="1472417"/>
    <lineage>
        <taxon>Bacteria</taxon>
        <taxon>Pseudomonadati</taxon>
        <taxon>Bacteroidota</taxon>
        <taxon>Bacteroidia</taxon>
        <taxon>Bacteroidales</taxon>
        <taxon>Odoribacteraceae</taxon>
        <taxon>Butyricimonas</taxon>
    </lineage>
</organism>
<evidence type="ECO:0000313" key="9">
    <source>
        <dbReference type="Proteomes" id="UP001302374"/>
    </source>
</evidence>